<comment type="caution">
    <text evidence="1">The sequence shown here is derived from an EMBL/GenBank/DDBJ whole genome shotgun (WGS) entry which is preliminary data.</text>
</comment>
<protein>
    <submittedName>
        <fullName evidence="1">Uncharacterized protein</fullName>
    </submittedName>
</protein>
<gene>
    <name evidence="1" type="ORF">RJ640_026487</name>
</gene>
<sequence length="11" mass="1359">MFRITAYLEQS</sequence>
<organism evidence="1 2">
    <name type="scientific">Escallonia rubra</name>
    <dbReference type="NCBI Taxonomy" id="112253"/>
    <lineage>
        <taxon>Eukaryota</taxon>
        <taxon>Viridiplantae</taxon>
        <taxon>Streptophyta</taxon>
        <taxon>Embryophyta</taxon>
        <taxon>Tracheophyta</taxon>
        <taxon>Spermatophyta</taxon>
        <taxon>Magnoliopsida</taxon>
        <taxon>eudicotyledons</taxon>
        <taxon>Gunneridae</taxon>
        <taxon>Pentapetalae</taxon>
        <taxon>asterids</taxon>
        <taxon>campanulids</taxon>
        <taxon>Escalloniales</taxon>
        <taxon>Escalloniaceae</taxon>
        <taxon>Escallonia</taxon>
    </lineage>
</organism>
<dbReference type="EMBL" id="JAVXUO010000571">
    <property type="protein sequence ID" value="KAK2991117.1"/>
    <property type="molecule type" value="Genomic_DNA"/>
</dbReference>
<name>A0AA88RKV0_9ASTE</name>
<proteinExistence type="predicted"/>
<evidence type="ECO:0000313" key="1">
    <source>
        <dbReference type="EMBL" id="KAK2991117.1"/>
    </source>
</evidence>
<reference evidence="1" key="1">
    <citation type="submission" date="2022-12" db="EMBL/GenBank/DDBJ databases">
        <title>Draft genome assemblies for two species of Escallonia (Escalloniales).</title>
        <authorList>
            <person name="Chanderbali A."/>
            <person name="Dervinis C."/>
            <person name="Anghel I."/>
            <person name="Soltis D."/>
            <person name="Soltis P."/>
            <person name="Zapata F."/>
        </authorList>
    </citation>
    <scope>NUCLEOTIDE SEQUENCE</scope>
    <source>
        <strain evidence="1">UCBG92.1500</strain>
        <tissue evidence="1">Leaf</tissue>
    </source>
</reference>
<keyword evidence="2" id="KW-1185">Reference proteome</keyword>
<accession>A0AA88RKV0</accession>
<evidence type="ECO:0000313" key="2">
    <source>
        <dbReference type="Proteomes" id="UP001187471"/>
    </source>
</evidence>
<dbReference type="Proteomes" id="UP001187471">
    <property type="component" value="Unassembled WGS sequence"/>
</dbReference>